<keyword evidence="2" id="KW-0863">Zinc-finger</keyword>
<dbReference type="SUPFAM" id="SSF49899">
    <property type="entry name" value="Concanavalin A-like lectins/glucanases"/>
    <property type="match status" value="1"/>
</dbReference>
<dbReference type="Pfam" id="PF00622">
    <property type="entry name" value="SPRY"/>
    <property type="match status" value="1"/>
</dbReference>
<dbReference type="InterPro" id="IPR003879">
    <property type="entry name" value="Butyrophylin_SPRY"/>
</dbReference>
<keyword evidence="3" id="KW-0862">Zinc</keyword>
<evidence type="ECO:0000313" key="8">
    <source>
        <dbReference type="Proteomes" id="UP001108240"/>
    </source>
</evidence>
<evidence type="ECO:0000256" key="3">
    <source>
        <dbReference type="ARBA" id="ARBA00022833"/>
    </source>
</evidence>
<feature type="domain" description="Pyrin" evidence="6">
    <location>
        <begin position="1"/>
        <end position="86"/>
    </location>
</feature>
<dbReference type="Pfam" id="PF02758">
    <property type="entry name" value="PYRIN"/>
    <property type="match status" value="1"/>
</dbReference>
<proteinExistence type="predicted"/>
<dbReference type="PANTHER" id="PTHR25465:SF5">
    <property type="entry name" value="E3 UBIQUITIN_ISG15 LIGASE TRIM25-RELATED"/>
    <property type="match status" value="1"/>
</dbReference>
<dbReference type="InterPro" id="IPR001870">
    <property type="entry name" value="B30.2/SPRY"/>
</dbReference>
<dbReference type="GO" id="GO:0005737">
    <property type="term" value="C:cytoplasm"/>
    <property type="evidence" value="ECO:0007669"/>
    <property type="project" value="UniProtKB-ARBA"/>
</dbReference>
<protein>
    <submittedName>
        <fullName evidence="7">Uncharacterized protein</fullName>
    </submittedName>
</protein>
<dbReference type="InterPro" id="IPR013320">
    <property type="entry name" value="ConA-like_dom_sf"/>
</dbReference>
<accession>A0A9J7XGQ7</accession>
<dbReference type="GO" id="GO:0008270">
    <property type="term" value="F:zinc ion binding"/>
    <property type="evidence" value="ECO:0007669"/>
    <property type="project" value="UniProtKB-KW"/>
</dbReference>
<dbReference type="Ensembl" id="ENSCCRT00000153517.1">
    <property type="protein sequence ID" value="ENSCCRP00000177942.1"/>
    <property type="gene ID" value="ENSCCRG00000076819.1"/>
</dbReference>
<dbReference type="SMART" id="SM00589">
    <property type="entry name" value="PRY"/>
    <property type="match status" value="1"/>
</dbReference>
<dbReference type="SMART" id="SM01289">
    <property type="entry name" value="PYRIN"/>
    <property type="match status" value="1"/>
</dbReference>
<dbReference type="InterPro" id="IPR003877">
    <property type="entry name" value="SPRY_dom"/>
</dbReference>
<dbReference type="SUPFAM" id="SSF47986">
    <property type="entry name" value="DEATH domain"/>
    <property type="match status" value="1"/>
</dbReference>
<evidence type="ECO:0000256" key="1">
    <source>
        <dbReference type="ARBA" id="ARBA00022723"/>
    </source>
</evidence>
<dbReference type="PROSITE" id="PS50824">
    <property type="entry name" value="DAPIN"/>
    <property type="match status" value="1"/>
</dbReference>
<dbReference type="CDD" id="cd16040">
    <property type="entry name" value="SPRY_PRY_SNTX"/>
    <property type="match status" value="1"/>
</dbReference>
<feature type="region of interest" description="Disordered" evidence="4">
    <location>
        <begin position="82"/>
        <end position="101"/>
    </location>
</feature>
<sequence>MASDKVLLLNSLKDLREAELKEFQWHLKNDHESISESEMEKADRLKTVDKMVECFGPEEALKITVKILKKMNQNSLAVELENKHKQGQAEDRNEDPAPVIAESKPTEVTFPNIDPRTRNYLLQYSHQLTLDLNTVNEYLHLSENNRVITGASTELQSYPDHPDRFDHWRQVLCRESVCGRCYWEIERSGDYVSISVSYKSISRKGSGDESEFGSSDQSWSLFCCPDSYTFSHNKIETVLSVKSISSRIGVFVDHSAGTLSFYSVSDTMSLIHTVQTTFTQPLYRGIAVYGYKSSVKLC</sequence>
<dbReference type="AlphaFoldDB" id="A0A9J7XGQ7"/>
<evidence type="ECO:0000259" key="6">
    <source>
        <dbReference type="PROSITE" id="PS50824"/>
    </source>
</evidence>
<dbReference type="InterPro" id="IPR006574">
    <property type="entry name" value="PRY"/>
</dbReference>
<dbReference type="PRINTS" id="PR01407">
    <property type="entry name" value="BUTYPHLNCDUF"/>
</dbReference>
<reference evidence="7" key="1">
    <citation type="submission" date="2025-05" db="UniProtKB">
        <authorList>
            <consortium name="Ensembl"/>
        </authorList>
    </citation>
    <scope>IDENTIFICATION</scope>
</reference>
<name>A0A9J7XGQ7_CYPCA</name>
<dbReference type="InterPro" id="IPR004020">
    <property type="entry name" value="DAPIN"/>
</dbReference>
<keyword evidence="1" id="KW-0479">Metal-binding</keyword>
<dbReference type="CDD" id="cd08321">
    <property type="entry name" value="Pyrin_ASC-like"/>
    <property type="match status" value="1"/>
</dbReference>
<evidence type="ECO:0000259" key="5">
    <source>
        <dbReference type="PROSITE" id="PS50188"/>
    </source>
</evidence>
<evidence type="ECO:0000256" key="2">
    <source>
        <dbReference type="ARBA" id="ARBA00022771"/>
    </source>
</evidence>
<dbReference type="Gene3D" id="1.10.533.10">
    <property type="entry name" value="Death Domain, Fas"/>
    <property type="match status" value="1"/>
</dbReference>
<dbReference type="Pfam" id="PF13765">
    <property type="entry name" value="PRY"/>
    <property type="match status" value="1"/>
</dbReference>
<dbReference type="PANTHER" id="PTHR25465">
    <property type="entry name" value="B-BOX DOMAIN CONTAINING"/>
    <property type="match status" value="1"/>
</dbReference>
<feature type="domain" description="B30.2/SPRY" evidence="5">
    <location>
        <begin position="108"/>
        <end position="298"/>
    </location>
</feature>
<organism evidence="7 8">
    <name type="scientific">Cyprinus carpio carpio</name>
    <dbReference type="NCBI Taxonomy" id="630221"/>
    <lineage>
        <taxon>Eukaryota</taxon>
        <taxon>Metazoa</taxon>
        <taxon>Chordata</taxon>
        <taxon>Craniata</taxon>
        <taxon>Vertebrata</taxon>
        <taxon>Euteleostomi</taxon>
        <taxon>Actinopterygii</taxon>
        <taxon>Neopterygii</taxon>
        <taxon>Teleostei</taxon>
        <taxon>Ostariophysi</taxon>
        <taxon>Cypriniformes</taxon>
        <taxon>Cyprinidae</taxon>
        <taxon>Cyprininae</taxon>
        <taxon>Cyprinus</taxon>
    </lineage>
</organism>
<feature type="compositionally biased region" description="Basic and acidic residues" evidence="4">
    <location>
        <begin position="82"/>
        <end position="95"/>
    </location>
</feature>
<dbReference type="InterPro" id="IPR043136">
    <property type="entry name" value="B30.2/SPRY_sf"/>
</dbReference>
<evidence type="ECO:0000256" key="4">
    <source>
        <dbReference type="SAM" id="MobiDB-lite"/>
    </source>
</evidence>
<dbReference type="Ensembl" id="ENSCCRT00000179688.1">
    <property type="protein sequence ID" value="ENSCCRP00000105526.1"/>
    <property type="gene ID" value="ENSCCRG00000076819.1"/>
</dbReference>
<keyword evidence="8" id="KW-1185">Reference proteome</keyword>
<dbReference type="InterPro" id="IPR011029">
    <property type="entry name" value="DEATH-like_dom_sf"/>
</dbReference>
<dbReference type="InterPro" id="IPR051051">
    <property type="entry name" value="E3_ubiq-ligase_TRIM/RNF"/>
</dbReference>
<dbReference type="Proteomes" id="UP001108240">
    <property type="component" value="Unplaced"/>
</dbReference>
<evidence type="ECO:0000313" key="7">
    <source>
        <dbReference type="Ensembl" id="ENSCCRP00000105526.1"/>
    </source>
</evidence>
<dbReference type="GeneTree" id="ENSGT01150000286922"/>
<dbReference type="Gene3D" id="2.60.120.920">
    <property type="match status" value="1"/>
</dbReference>
<dbReference type="PROSITE" id="PS50188">
    <property type="entry name" value="B302_SPRY"/>
    <property type="match status" value="1"/>
</dbReference>